<sequence>MLCPSARRLPRYIRHPTPSPYRRLSTTSSSSSPSPANSKTTTTTTTTTTLAHNSLLTYISLTPSPISRSLVYIPNGSQLATTTAFPRLPHNQPSPPPPHQLQQLPSSLDSSSQLSQHRQTGFRKLRLRHHACPAPLATASLPRPPASAPSSCSAQPGLKTLRSTSALRKNPPTMTNPPSSPKLPGLSRP</sequence>
<dbReference type="Proteomes" id="UP001232148">
    <property type="component" value="Unassembled WGS sequence"/>
</dbReference>
<feature type="region of interest" description="Disordered" evidence="1">
    <location>
        <begin position="136"/>
        <end position="189"/>
    </location>
</feature>
<evidence type="ECO:0000256" key="1">
    <source>
        <dbReference type="SAM" id="MobiDB-lite"/>
    </source>
</evidence>
<comment type="caution">
    <text evidence="2">The sequence shown here is derived from an EMBL/GenBank/DDBJ whole genome shotgun (WGS) entry which is preliminary data.</text>
</comment>
<feature type="compositionally biased region" description="Low complexity" evidence="1">
    <location>
        <begin position="20"/>
        <end position="46"/>
    </location>
</feature>
<dbReference type="EMBL" id="MU842854">
    <property type="protein sequence ID" value="KAK2030162.1"/>
    <property type="molecule type" value="Genomic_DNA"/>
</dbReference>
<proteinExistence type="predicted"/>
<name>A0AAD9M342_9PEZI</name>
<feature type="compositionally biased region" description="Low complexity" evidence="1">
    <location>
        <begin position="100"/>
        <end position="119"/>
    </location>
</feature>
<feature type="region of interest" description="Disordered" evidence="1">
    <location>
        <begin position="1"/>
        <end position="46"/>
    </location>
</feature>
<evidence type="ECO:0000313" key="3">
    <source>
        <dbReference type="Proteomes" id="UP001232148"/>
    </source>
</evidence>
<gene>
    <name evidence="2" type="ORF">LX32DRAFT_332705</name>
</gene>
<organism evidence="2 3">
    <name type="scientific">Colletotrichum zoysiae</name>
    <dbReference type="NCBI Taxonomy" id="1216348"/>
    <lineage>
        <taxon>Eukaryota</taxon>
        <taxon>Fungi</taxon>
        <taxon>Dikarya</taxon>
        <taxon>Ascomycota</taxon>
        <taxon>Pezizomycotina</taxon>
        <taxon>Sordariomycetes</taxon>
        <taxon>Hypocreomycetidae</taxon>
        <taxon>Glomerellales</taxon>
        <taxon>Glomerellaceae</taxon>
        <taxon>Colletotrichum</taxon>
        <taxon>Colletotrichum graminicola species complex</taxon>
    </lineage>
</organism>
<evidence type="ECO:0000313" key="2">
    <source>
        <dbReference type="EMBL" id="KAK2030162.1"/>
    </source>
</evidence>
<protein>
    <submittedName>
        <fullName evidence="2">Uncharacterized protein</fullName>
    </submittedName>
</protein>
<reference evidence="2" key="1">
    <citation type="submission" date="2021-06" db="EMBL/GenBank/DDBJ databases">
        <title>Comparative genomics, transcriptomics and evolutionary studies reveal genomic signatures of adaptation to plant cell wall in hemibiotrophic fungi.</title>
        <authorList>
            <consortium name="DOE Joint Genome Institute"/>
            <person name="Baroncelli R."/>
            <person name="Diaz J.F."/>
            <person name="Benocci T."/>
            <person name="Peng M."/>
            <person name="Battaglia E."/>
            <person name="Haridas S."/>
            <person name="Andreopoulos W."/>
            <person name="Labutti K."/>
            <person name="Pangilinan J."/>
            <person name="Floch G.L."/>
            <person name="Makela M.R."/>
            <person name="Henrissat B."/>
            <person name="Grigoriev I.V."/>
            <person name="Crouch J.A."/>
            <person name="De Vries R.P."/>
            <person name="Sukno S.A."/>
            <person name="Thon M.R."/>
        </authorList>
    </citation>
    <scope>NUCLEOTIDE SEQUENCE</scope>
    <source>
        <strain evidence="2">MAFF235873</strain>
    </source>
</reference>
<dbReference type="AlphaFoldDB" id="A0AAD9M342"/>
<keyword evidence="3" id="KW-1185">Reference proteome</keyword>
<accession>A0AAD9M342</accession>
<feature type="region of interest" description="Disordered" evidence="1">
    <location>
        <begin position="83"/>
        <end position="121"/>
    </location>
</feature>